<dbReference type="Gene3D" id="3.20.20.190">
    <property type="entry name" value="Phosphatidylinositol (PI) phosphodiesterase"/>
    <property type="match status" value="1"/>
</dbReference>
<dbReference type="EMBL" id="MU151146">
    <property type="protein sequence ID" value="KAF9448891.1"/>
    <property type="molecule type" value="Genomic_DNA"/>
</dbReference>
<dbReference type="InterPro" id="IPR000909">
    <property type="entry name" value="PLipase_C_PInositol-sp_X_dom"/>
</dbReference>
<organism evidence="3 4">
    <name type="scientific">Macrolepiota fuliginosa MF-IS2</name>
    <dbReference type="NCBI Taxonomy" id="1400762"/>
    <lineage>
        <taxon>Eukaryota</taxon>
        <taxon>Fungi</taxon>
        <taxon>Dikarya</taxon>
        <taxon>Basidiomycota</taxon>
        <taxon>Agaricomycotina</taxon>
        <taxon>Agaricomycetes</taxon>
        <taxon>Agaricomycetidae</taxon>
        <taxon>Agaricales</taxon>
        <taxon>Agaricineae</taxon>
        <taxon>Agaricaceae</taxon>
        <taxon>Macrolepiota</taxon>
    </lineage>
</organism>
<dbReference type="SUPFAM" id="SSF51695">
    <property type="entry name" value="PLC-like phosphodiesterases"/>
    <property type="match status" value="1"/>
</dbReference>
<evidence type="ECO:0000256" key="1">
    <source>
        <dbReference type="SAM" id="MobiDB-lite"/>
    </source>
</evidence>
<evidence type="ECO:0000313" key="4">
    <source>
        <dbReference type="Proteomes" id="UP000807342"/>
    </source>
</evidence>
<feature type="region of interest" description="Disordered" evidence="1">
    <location>
        <begin position="445"/>
        <end position="465"/>
    </location>
</feature>
<dbReference type="PROSITE" id="PS50007">
    <property type="entry name" value="PIPLC_X_DOMAIN"/>
    <property type="match status" value="1"/>
</dbReference>
<comment type="caution">
    <text evidence="3">The sequence shown here is derived from an EMBL/GenBank/DDBJ whole genome shotgun (WGS) entry which is preliminary data.</text>
</comment>
<dbReference type="GO" id="GO:0008081">
    <property type="term" value="F:phosphoric diester hydrolase activity"/>
    <property type="evidence" value="ECO:0007669"/>
    <property type="project" value="InterPro"/>
</dbReference>
<dbReference type="SMART" id="SM00148">
    <property type="entry name" value="PLCXc"/>
    <property type="match status" value="1"/>
</dbReference>
<dbReference type="PANTHER" id="PTHR13593">
    <property type="match status" value="1"/>
</dbReference>
<keyword evidence="4" id="KW-1185">Reference proteome</keyword>
<gene>
    <name evidence="3" type="ORF">P691DRAFT_813397</name>
</gene>
<dbReference type="PANTHER" id="PTHR13593:SF113">
    <property type="entry name" value="SI:DKEY-266F7.9"/>
    <property type="match status" value="1"/>
</dbReference>
<accession>A0A9P5XGN1</accession>
<reference evidence="3" key="1">
    <citation type="submission" date="2020-11" db="EMBL/GenBank/DDBJ databases">
        <authorList>
            <consortium name="DOE Joint Genome Institute"/>
            <person name="Ahrendt S."/>
            <person name="Riley R."/>
            <person name="Andreopoulos W."/>
            <person name="Labutti K."/>
            <person name="Pangilinan J."/>
            <person name="Ruiz-Duenas F.J."/>
            <person name="Barrasa J.M."/>
            <person name="Sanchez-Garcia M."/>
            <person name="Camarero S."/>
            <person name="Miyauchi S."/>
            <person name="Serrano A."/>
            <person name="Linde D."/>
            <person name="Babiker R."/>
            <person name="Drula E."/>
            <person name="Ayuso-Fernandez I."/>
            <person name="Pacheco R."/>
            <person name="Padilla G."/>
            <person name="Ferreira P."/>
            <person name="Barriuso J."/>
            <person name="Kellner H."/>
            <person name="Castanera R."/>
            <person name="Alfaro M."/>
            <person name="Ramirez L."/>
            <person name="Pisabarro A.G."/>
            <person name="Kuo A."/>
            <person name="Tritt A."/>
            <person name="Lipzen A."/>
            <person name="He G."/>
            <person name="Yan M."/>
            <person name="Ng V."/>
            <person name="Cullen D."/>
            <person name="Martin F."/>
            <person name="Rosso M.-N."/>
            <person name="Henrissat B."/>
            <person name="Hibbett D."/>
            <person name="Martinez A.T."/>
            <person name="Grigoriev I.V."/>
        </authorList>
    </citation>
    <scope>NUCLEOTIDE SEQUENCE</scope>
    <source>
        <strain evidence="3">MF-IS2</strain>
    </source>
</reference>
<protein>
    <submittedName>
        <fullName evidence="3">PLC-like phosphodiesterase</fullName>
    </submittedName>
</protein>
<dbReference type="InterPro" id="IPR017946">
    <property type="entry name" value="PLC-like_Pdiesterase_TIM-brl"/>
</dbReference>
<dbReference type="GO" id="GO:0006629">
    <property type="term" value="P:lipid metabolic process"/>
    <property type="evidence" value="ECO:0007669"/>
    <property type="project" value="InterPro"/>
</dbReference>
<feature type="domain" description="Phosphatidylinositol-specific phospholipase C X" evidence="2">
    <location>
        <begin position="144"/>
        <end position="299"/>
    </location>
</feature>
<sequence>MLLTFVNLTSDSITISRPLSGGLTCGRSRLMDDEAAEEICTIGPSQDQHTQIEGSWNKHLFFKVLKPGWQYGNDRSLGTSKEWLINPESLLVRISLALGASWQVLDVPPDCPWRMYCSRVTRSHHKLLVLPKRNMSSFLAELPDSLPLSAVVLPGTHDTMAFYGYPISQCQSPSTPLSTQLLFGIRVLDVRLAIIKGQLIAYHGIYPQRTPFSNILASVHAFLTSPQGSRETIIMSIKQEDFAVNSHIRFSKLIKECMIANPGGWQEPGDGSGDRGMWFLDNRVPTLGEVRGKVVLFSRFGGNGEGWEGALEGMGIHPLVWPDSSREGFEWMCKETLVKTHDWYNIPSFLSIPEKVALSTRILVPEIHPHDSPHIPHYNPTYLAPIPRPRPPLAISFLSAASFPLSLPPTIARGFGWPKLGLGVEGVNSRVGLWLLGILSGDTPADLKNEPTSSEPQEKPTLLHQPHEPRIRGWVLMDYFDEPEIGGLVPLLVECNFRGRKAGEEGWP</sequence>
<dbReference type="OrthoDB" id="1046782at2759"/>
<name>A0A9P5XGN1_9AGAR</name>
<dbReference type="AlphaFoldDB" id="A0A9P5XGN1"/>
<dbReference type="Proteomes" id="UP000807342">
    <property type="component" value="Unassembled WGS sequence"/>
</dbReference>
<evidence type="ECO:0000313" key="3">
    <source>
        <dbReference type="EMBL" id="KAF9448891.1"/>
    </source>
</evidence>
<evidence type="ECO:0000259" key="2">
    <source>
        <dbReference type="SMART" id="SM00148"/>
    </source>
</evidence>
<dbReference type="InterPro" id="IPR051057">
    <property type="entry name" value="PI-PLC_domain"/>
</dbReference>
<proteinExistence type="predicted"/>